<dbReference type="SFLD" id="SFLDG00180">
    <property type="entry name" value="muconate_cycloisomerase"/>
    <property type="match status" value="1"/>
</dbReference>
<dbReference type="EMBL" id="JAMBQA010000001">
    <property type="protein sequence ID" value="MDG0845298.1"/>
    <property type="molecule type" value="Genomic_DNA"/>
</dbReference>
<dbReference type="PANTHER" id="PTHR48073:SF5">
    <property type="entry name" value="O-SUCCINYLBENZOATE SYNTHASE"/>
    <property type="match status" value="1"/>
</dbReference>
<dbReference type="RefSeq" id="WP_277582877.1">
    <property type="nucleotide sequence ID" value="NZ_JAMBPY010000001.1"/>
</dbReference>
<dbReference type="SFLD" id="SFLDS00001">
    <property type="entry name" value="Enolase"/>
    <property type="match status" value="1"/>
</dbReference>
<dbReference type="InterPro" id="IPR029017">
    <property type="entry name" value="Enolase-like_N"/>
</dbReference>
<dbReference type="InterPro" id="IPR010197">
    <property type="entry name" value="OSBS/NAAAR"/>
</dbReference>
<name>A0A9X4L2P3_9STAP</name>
<dbReference type="EC" id="4.2.1.113" evidence="5 6"/>
<dbReference type="InterPro" id="IPR029065">
    <property type="entry name" value="Enolase_C-like"/>
</dbReference>
<organism evidence="8 9">
    <name type="scientific">Staphylococcus equorum</name>
    <dbReference type="NCBI Taxonomy" id="246432"/>
    <lineage>
        <taxon>Bacteria</taxon>
        <taxon>Bacillati</taxon>
        <taxon>Bacillota</taxon>
        <taxon>Bacilli</taxon>
        <taxon>Bacillales</taxon>
        <taxon>Staphylococcaceae</taxon>
        <taxon>Staphylococcus</taxon>
    </lineage>
</organism>
<dbReference type="SFLD" id="SFLDF00009">
    <property type="entry name" value="o-succinylbenzoate_synthase"/>
    <property type="match status" value="1"/>
</dbReference>
<dbReference type="Proteomes" id="UP001152422">
    <property type="component" value="Unassembled WGS sequence"/>
</dbReference>
<keyword evidence="9" id="KW-1185">Reference proteome</keyword>
<dbReference type="Gene3D" id="3.30.390.10">
    <property type="entry name" value="Enolase-like, N-terminal domain"/>
    <property type="match status" value="1"/>
</dbReference>
<reference evidence="8" key="1">
    <citation type="submission" date="2022-05" db="EMBL/GenBank/DDBJ databases">
        <title>Comparative genomics of Staphylococcus equorum isolates.</title>
        <authorList>
            <person name="Luelf R.H."/>
        </authorList>
    </citation>
    <scope>NUCLEOTIDE SEQUENCE</scope>
    <source>
        <strain evidence="8">TMW 2.2497</strain>
    </source>
</reference>
<dbReference type="GO" id="GO:0046872">
    <property type="term" value="F:metal ion binding"/>
    <property type="evidence" value="ECO:0007669"/>
    <property type="project" value="UniProtKB-KW"/>
</dbReference>
<gene>
    <name evidence="8" type="primary">menC</name>
    <name evidence="8" type="ORF">M4L89_03415</name>
</gene>
<evidence type="ECO:0000256" key="2">
    <source>
        <dbReference type="ARBA" id="ARBA00022723"/>
    </source>
</evidence>
<dbReference type="SUPFAM" id="SSF54826">
    <property type="entry name" value="Enolase N-terminal domain-like"/>
    <property type="match status" value="1"/>
</dbReference>
<comment type="cofactor">
    <cofactor evidence="1">
        <name>a divalent metal cation</name>
        <dbReference type="ChEBI" id="CHEBI:60240"/>
    </cofactor>
</comment>
<sequence length="334" mass="38355">MKLQAVKLYEYNASFKHAIVTPKIKLSCRKVLIIELITDTGQHYFGECNAFETDWYSPETIEVVRHQTEKWIKQYQNETFNHFGEAQATLDNLMAFPATRSMLVMAFYQMFYEMHSFKVPYGATVSGLTEGNLKQLVDTQPQRVKIKWSQHVLQNIEMLKQLDFQPNIAIDANESIQENESHKLKQLANKSILYIEEPFKSLDKLEAFTKSELPPIAIDEKALSQDEIMKIIANNPINVVVLKPFRLGGVDKVLEIINVLKAKDIKIVIGGMYEYGLSRYFTALLAQFADYPSDITPEGYYFKNDIVNNAGILKGDSIYFEPPEVNTAQLKRVY</sequence>
<dbReference type="NCBIfam" id="TIGR01928">
    <property type="entry name" value="menC_lowGC_arch"/>
    <property type="match status" value="1"/>
</dbReference>
<evidence type="ECO:0000256" key="4">
    <source>
        <dbReference type="ARBA" id="ARBA00023239"/>
    </source>
</evidence>
<keyword evidence="3" id="KW-0460">Magnesium</keyword>
<protein>
    <recommendedName>
        <fullName evidence="5 6">o-succinylbenzoate synthase</fullName>
        <ecNumber evidence="5 6">4.2.1.113</ecNumber>
    </recommendedName>
</protein>
<keyword evidence="4 8" id="KW-0456">Lyase</keyword>
<proteinExistence type="predicted"/>
<comment type="caution">
    <text evidence="8">The sequence shown here is derived from an EMBL/GenBank/DDBJ whole genome shotgun (WGS) entry which is preliminary data.</text>
</comment>
<evidence type="ECO:0000256" key="1">
    <source>
        <dbReference type="ARBA" id="ARBA00001968"/>
    </source>
</evidence>
<evidence type="ECO:0000256" key="6">
    <source>
        <dbReference type="NCBIfam" id="TIGR01928"/>
    </source>
</evidence>
<evidence type="ECO:0000259" key="7">
    <source>
        <dbReference type="Pfam" id="PF13378"/>
    </source>
</evidence>
<feature type="domain" description="Enolase C-terminal" evidence="7">
    <location>
        <begin position="134"/>
        <end position="282"/>
    </location>
</feature>
<dbReference type="InterPro" id="IPR036849">
    <property type="entry name" value="Enolase-like_C_sf"/>
</dbReference>
<dbReference type="AlphaFoldDB" id="A0A9X4L2P3"/>
<dbReference type="GO" id="GO:0043748">
    <property type="term" value="F:O-succinylbenzoate synthase activity"/>
    <property type="evidence" value="ECO:0007669"/>
    <property type="project" value="UniProtKB-EC"/>
</dbReference>
<evidence type="ECO:0000256" key="5">
    <source>
        <dbReference type="ARBA" id="ARBA00029491"/>
    </source>
</evidence>
<accession>A0A9X4L2P3</accession>
<dbReference type="SUPFAM" id="SSF51604">
    <property type="entry name" value="Enolase C-terminal domain-like"/>
    <property type="match status" value="1"/>
</dbReference>
<evidence type="ECO:0000256" key="3">
    <source>
        <dbReference type="ARBA" id="ARBA00022842"/>
    </source>
</evidence>
<dbReference type="PANTHER" id="PTHR48073">
    <property type="entry name" value="O-SUCCINYLBENZOATE SYNTHASE-RELATED"/>
    <property type="match status" value="1"/>
</dbReference>
<dbReference type="Gene3D" id="3.20.20.120">
    <property type="entry name" value="Enolase-like C-terminal domain"/>
    <property type="match status" value="1"/>
</dbReference>
<evidence type="ECO:0000313" key="8">
    <source>
        <dbReference type="EMBL" id="MDG0845298.1"/>
    </source>
</evidence>
<dbReference type="GO" id="GO:0009234">
    <property type="term" value="P:menaquinone biosynthetic process"/>
    <property type="evidence" value="ECO:0007669"/>
    <property type="project" value="UniProtKB-UniRule"/>
</dbReference>
<dbReference type="Pfam" id="PF13378">
    <property type="entry name" value="MR_MLE_C"/>
    <property type="match status" value="1"/>
</dbReference>
<keyword evidence="2" id="KW-0479">Metal-binding</keyword>
<evidence type="ECO:0000313" key="9">
    <source>
        <dbReference type="Proteomes" id="UP001152422"/>
    </source>
</evidence>